<dbReference type="Proteomes" id="UP001154240">
    <property type="component" value="Unassembled WGS sequence"/>
</dbReference>
<evidence type="ECO:0000259" key="6">
    <source>
        <dbReference type="SMART" id="SM00965"/>
    </source>
</evidence>
<feature type="repeat" description="TPR" evidence="4">
    <location>
        <begin position="511"/>
        <end position="544"/>
    </location>
</feature>
<keyword evidence="4" id="KW-0802">TPR repeat</keyword>
<reference evidence="7" key="2">
    <citation type="submission" date="2022-10" db="EMBL/GenBank/DDBJ databases">
        <authorList>
            <person name="Aronson H.S."/>
        </authorList>
    </citation>
    <scope>NUCLEOTIDE SEQUENCE</scope>
    <source>
        <strain evidence="7">RS19-109</strain>
    </source>
</reference>
<gene>
    <name evidence="7" type="ORF">OLX77_04185</name>
</gene>
<keyword evidence="8" id="KW-1185">Reference proteome</keyword>
<dbReference type="InterPro" id="IPR019734">
    <property type="entry name" value="TPR_rpt"/>
</dbReference>
<dbReference type="PROSITE" id="PS50005">
    <property type="entry name" value="TPR"/>
    <property type="match status" value="1"/>
</dbReference>
<evidence type="ECO:0000256" key="4">
    <source>
        <dbReference type="PROSITE-ProRule" id="PRU00339"/>
    </source>
</evidence>
<proteinExistence type="predicted"/>
<evidence type="ECO:0000256" key="5">
    <source>
        <dbReference type="SAM" id="SignalP"/>
    </source>
</evidence>
<keyword evidence="3" id="KW-0998">Cell outer membrane</keyword>
<keyword evidence="2" id="KW-0472">Membrane</keyword>
<dbReference type="EMBL" id="JAPHEH010000001">
    <property type="protein sequence ID" value="MDG4475359.1"/>
    <property type="molecule type" value="Genomic_DNA"/>
</dbReference>
<dbReference type="SUPFAM" id="SSF48452">
    <property type="entry name" value="TPR-like"/>
    <property type="match status" value="1"/>
</dbReference>
<dbReference type="AlphaFoldDB" id="A0A9X4RL69"/>
<keyword evidence="1" id="KW-0813">Transport</keyword>
<feature type="signal peptide" evidence="5">
    <location>
        <begin position="1"/>
        <end position="27"/>
    </location>
</feature>
<name>A0A9X4RL69_9BACT</name>
<dbReference type="Gene3D" id="1.25.40.10">
    <property type="entry name" value="Tetratricopeptide repeat domain"/>
    <property type="match status" value="1"/>
</dbReference>
<dbReference type="Pfam" id="PF11741">
    <property type="entry name" value="AMIN"/>
    <property type="match status" value="1"/>
</dbReference>
<sequence>MTPLTRLKCIPAGLIIFCFLLSGIAFAQKAAPQAKTAYTISSISLEQTADGMQLIVQGHTPPTYTMYELFDPLRIVLDIADAKIVDSASIPANLPLGPVQSIKSIALTDQDPAIARLEIYLADDPAYTIERKGNNIVVSFAKTMPLPAQLTQAVAETEAKQPPATTAIPSPHPASLLQDIEIDTTNPAETLVFIKTDGPVKDYKKAHLVKGGGRPARMYIDIANVALPGKMLQHTVGTALAKIRAAQHKSAVRIVFDSGLNELFPYEVENRPDGLLIKIAESSTIAAPVVANLPPREEPKTPAPPVATVNKEMQEQPMVATAPKNPAPPVAAPAVHTEIQETALVTTAPPAELIIPKIASLKPKAKTTPKKAVVPAPPAKKSPEKTQADSLGFAGYETQKITVDFFKIDLHNVFRLFGEISGKNIVVDEGVNGTLTLALTDIPWDFALDIILNLKDLQKEERFNTIVISPKSKQFNWPKGATDALAVKGGVTVESISVKQRIETPTGVVEAKNLIQLATAAEKSNQYEKALSLYEAAFKNWPENAMLTSRIASLCLTRLGMNAKAVHYAKATLTLEPRNAEAALQAAIGSANMKNTEAAKAYFDLAISGDAPASEALISYASFAEEYQSYNGALALLTRHETLFGDTLDTLVAKARILDKLGLSAQAVEAYNTVLLSGYTIPEDLQQFIRGRIAAAN</sequence>
<feature type="domain" description="Secretin/TonB short N-terminal" evidence="6">
    <location>
        <begin position="423"/>
        <end position="471"/>
    </location>
</feature>
<organism evidence="7 8">
    <name type="scientific">Thiovibrio frasassiensis</name>
    <dbReference type="NCBI Taxonomy" id="2984131"/>
    <lineage>
        <taxon>Bacteria</taxon>
        <taxon>Pseudomonadati</taxon>
        <taxon>Thermodesulfobacteriota</taxon>
        <taxon>Desulfobulbia</taxon>
        <taxon>Desulfobulbales</taxon>
        <taxon>Thiovibrionaceae</taxon>
        <taxon>Thiovibrio</taxon>
    </lineage>
</organism>
<evidence type="ECO:0000313" key="7">
    <source>
        <dbReference type="EMBL" id="MDG4475359.1"/>
    </source>
</evidence>
<dbReference type="PANTHER" id="PTHR30604:SF1">
    <property type="entry name" value="DNA UTILIZATION PROTEIN HOFQ"/>
    <property type="match status" value="1"/>
</dbReference>
<dbReference type="GO" id="GO:0019867">
    <property type="term" value="C:outer membrane"/>
    <property type="evidence" value="ECO:0007669"/>
    <property type="project" value="InterPro"/>
</dbReference>
<evidence type="ECO:0000256" key="3">
    <source>
        <dbReference type="ARBA" id="ARBA00023237"/>
    </source>
</evidence>
<dbReference type="Pfam" id="PF07660">
    <property type="entry name" value="STN"/>
    <property type="match status" value="1"/>
</dbReference>
<evidence type="ECO:0000256" key="2">
    <source>
        <dbReference type="ARBA" id="ARBA00023136"/>
    </source>
</evidence>
<dbReference type="InterPro" id="IPR051808">
    <property type="entry name" value="Type_IV_pilus_biogenesis"/>
</dbReference>
<dbReference type="PANTHER" id="PTHR30604">
    <property type="entry name" value="PROTEIN TRANSPORT PROTEIN HOFQ"/>
    <property type="match status" value="1"/>
</dbReference>
<keyword evidence="5" id="KW-0732">Signal</keyword>
<evidence type="ECO:0000256" key="1">
    <source>
        <dbReference type="ARBA" id="ARBA00022448"/>
    </source>
</evidence>
<dbReference type="RefSeq" id="WP_307632333.1">
    <property type="nucleotide sequence ID" value="NZ_JAPHEH010000001.1"/>
</dbReference>
<dbReference type="InterPro" id="IPR021731">
    <property type="entry name" value="AMIN_dom"/>
</dbReference>
<protein>
    <submittedName>
        <fullName evidence="7">AMIN domain-containing protein</fullName>
    </submittedName>
</protein>
<dbReference type="InterPro" id="IPR011662">
    <property type="entry name" value="Secretin/TonB_short_N"/>
</dbReference>
<dbReference type="Gene3D" id="3.30.1370.130">
    <property type="match status" value="1"/>
</dbReference>
<accession>A0A9X4RL69</accession>
<dbReference type="Gene3D" id="2.60.40.3500">
    <property type="match status" value="2"/>
</dbReference>
<dbReference type="SMART" id="SM00965">
    <property type="entry name" value="STN"/>
    <property type="match status" value="1"/>
</dbReference>
<reference evidence="7" key="1">
    <citation type="journal article" date="2022" name="bioRxiv">
        <title>Thiovibrio frasassiensisgen. nov., sp. nov., an autotrophic, elemental sulfur disproportionating bacterium isolated from sulfidic karst sediment, and proposal of Thiovibrionaceae fam. nov.</title>
        <authorList>
            <person name="Aronson H."/>
            <person name="Thomas C."/>
            <person name="Bhattacharyya M."/>
            <person name="Eckstein S."/>
            <person name="Jensen S."/>
            <person name="Barco R."/>
            <person name="Macalady J."/>
            <person name="Amend J."/>
        </authorList>
    </citation>
    <scope>NUCLEOTIDE SEQUENCE</scope>
    <source>
        <strain evidence="7">RS19-109</strain>
    </source>
</reference>
<comment type="caution">
    <text evidence="7">The sequence shown here is derived from an EMBL/GenBank/DDBJ whole genome shotgun (WGS) entry which is preliminary data.</text>
</comment>
<evidence type="ECO:0000313" key="8">
    <source>
        <dbReference type="Proteomes" id="UP001154240"/>
    </source>
</evidence>
<dbReference type="InterPro" id="IPR011990">
    <property type="entry name" value="TPR-like_helical_dom_sf"/>
</dbReference>
<feature type="chain" id="PRO_5040933778" evidence="5">
    <location>
        <begin position="28"/>
        <end position="697"/>
    </location>
</feature>